<dbReference type="Pfam" id="PF12690">
    <property type="entry name" value="BsuPI"/>
    <property type="match status" value="1"/>
</dbReference>
<dbReference type="InterPro" id="IPR038144">
    <property type="entry name" value="IPI"/>
</dbReference>
<feature type="chain" id="PRO_5039676362" description="Intracellular proteinase inhibitor BsuPI domain-containing protein" evidence="1">
    <location>
        <begin position="21"/>
        <end position="230"/>
    </location>
</feature>
<protein>
    <recommendedName>
        <fullName evidence="2">Intracellular proteinase inhibitor BsuPI domain-containing protein</fullName>
    </recommendedName>
</protein>
<evidence type="ECO:0000313" key="4">
    <source>
        <dbReference type="Proteomes" id="UP000179524"/>
    </source>
</evidence>
<proteinExistence type="predicted"/>
<comment type="caution">
    <text evidence="3">The sequence shown here is derived from an EMBL/GenBank/DDBJ whole genome shotgun (WGS) entry which is preliminary data.</text>
</comment>
<dbReference type="Proteomes" id="UP000179524">
    <property type="component" value="Unassembled WGS sequence"/>
</dbReference>
<reference evidence="3 4" key="1">
    <citation type="submission" date="2016-10" db="EMBL/GenBank/DDBJ databases">
        <title>Draft genome sequences of four alkaliphilic bacteria belonging to the Anaerobacillus genus.</title>
        <authorList>
            <person name="Bassil N.M."/>
            <person name="Lloyd J.R."/>
        </authorList>
    </citation>
    <scope>NUCLEOTIDE SEQUENCE [LARGE SCALE GENOMIC DNA]</scope>
    <source>
        <strain evidence="3 4">DSM 18345</strain>
    </source>
</reference>
<dbReference type="AlphaFoldDB" id="A0A1S2LX95"/>
<dbReference type="PROSITE" id="PS51257">
    <property type="entry name" value="PROKAR_LIPOPROTEIN"/>
    <property type="match status" value="1"/>
</dbReference>
<dbReference type="InterPro" id="IPR020481">
    <property type="entry name" value="Intracell_prot_inh_BsuPI"/>
</dbReference>
<sequence length="230" mass="26337">MKKQWKILLSIALVTVLITACGTGGETSENQTSGNEYENLTDAEKQVVNFEEMVTAKIELLDGQYFFTLINNSDEDIDLSFSSTQEYEYTITNSNKEHLYTYSMDKMFAEMFVERTIAPNKDYVTEVDVEYLVNLEDGTYTLEIWSVALETNDLRSKIEITINQENLGTYVGQIDNNSVEIIDSNGEPKAYRLTDEVRSSISTLETDDKVKYLFYEQDGQLFLTLIEESN</sequence>
<accession>A0A1S2LX95</accession>
<evidence type="ECO:0000313" key="3">
    <source>
        <dbReference type="EMBL" id="OIJ16820.1"/>
    </source>
</evidence>
<feature type="domain" description="Intracellular proteinase inhibitor BsuPI" evidence="2">
    <location>
        <begin position="66"/>
        <end position="148"/>
    </location>
</feature>
<keyword evidence="4" id="KW-1185">Reference proteome</keyword>
<dbReference type="Gene3D" id="2.60.40.2360">
    <property type="entry name" value="Intracellular proteinase inhibitor BsuPI"/>
    <property type="match status" value="1"/>
</dbReference>
<dbReference type="OrthoDB" id="2453194at2"/>
<keyword evidence="1" id="KW-0732">Signal</keyword>
<feature type="signal peptide" evidence="1">
    <location>
        <begin position="1"/>
        <end position="20"/>
    </location>
</feature>
<dbReference type="RefSeq" id="WP_071308510.1">
    <property type="nucleotide sequence ID" value="NZ_MLQR01000003.1"/>
</dbReference>
<name>A0A1S2LX95_9BACI</name>
<evidence type="ECO:0000256" key="1">
    <source>
        <dbReference type="SAM" id="SignalP"/>
    </source>
</evidence>
<dbReference type="EMBL" id="MLQR01000003">
    <property type="protein sequence ID" value="OIJ16820.1"/>
    <property type="molecule type" value="Genomic_DNA"/>
</dbReference>
<evidence type="ECO:0000259" key="2">
    <source>
        <dbReference type="Pfam" id="PF12690"/>
    </source>
</evidence>
<organism evidence="3 4">
    <name type="scientific">Anaerobacillus alkalilacustris</name>
    <dbReference type="NCBI Taxonomy" id="393763"/>
    <lineage>
        <taxon>Bacteria</taxon>
        <taxon>Bacillati</taxon>
        <taxon>Bacillota</taxon>
        <taxon>Bacilli</taxon>
        <taxon>Bacillales</taxon>
        <taxon>Bacillaceae</taxon>
        <taxon>Anaerobacillus</taxon>
    </lineage>
</organism>
<gene>
    <name evidence="3" type="ORF">BKP37_04625</name>
</gene>